<evidence type="ECO:0000313" key="1">
    <source>
        <dbReference type="EMBL" id="MBA8681980.1"/>
    </source>
</evidence>
<dbReference type="RefSeq" id="WP_182339107.1">
    <property type="nucleotide sequence ID" value="NZ_JACGXS010000003.1"/>
</dbReference>
<comment type="caution">
    <text evidence="1">The sequence shown here is derived from an EMBL/GenBank/DDBJ whole genome shotgun (WGS) entry which is preliminary data.</text>
</comment>
<dbReference type="NCBIfam" id="NF033832">
    <property type="entry name" value="sce7726_fam"/>
    <property type="match status" value="1"/>
</dbReference>
<proteinExistence type="predicted"/>
<protein>
    <submittedName>
        <fullName evidence="1">Sce7726 family protein</fullName>
    </submittedName>
</protein>
<reference evidence="1 2" key="1">
    <citation type="submission" date="2020-08" db="EMBL/GenBank/DDBJ databases">
        <title>Stenotrophomonas tumulicola JCM 30961.</title>
        <authorList>
            <person name="Deng Y."/>
        </authorList>
    </citation>
    <scope>NUCLEOTIDE SEQUENCE [LARGE SCALE GENOMIC DNA]</scope>
    <source>
        <strain evidence="1 2">JCM 30961</strain>
    </source>
</reference>
<sequence length="207" mass="23328">MYADDIKVMIVSALLPTLDFDEVLGSEVRFGDGKYRADLVVSSPTRLSAIEIKGPRDNFDKLDEQARGYGSMFLDFSVATTANWLPLLRSRLPRSTGLITLDEDGIQYVRKPQQRNTLSTDASLKWLRSNDLKRLMLLHDLPQTGLHEALAEKALKLSRNSLSEFTLAAIHERLATRFESFRSELGSTVTLDDVRMLTLSERIIGKL</sequence>
<dbReference type="Proteomes" id="UP000547058">
    <property type="component" value="Unassembled WGS sequence"/>
</dbReference>
<evidence type="ECO:0000313" key="2">
    <source>
        <dbReference type="Proteomes" id="UP000547058"/>
    </source>
</evidence>
<accession>A0A7W3IHG1</accession>
<keyword evidence="2" id="KW-1185">Reference proteome</keyword>
<name>A0A7W3IHG1_9GAMM</name>
<organism evidence="1 2">
    <name type="scientific">Stenotrophomonas tumulicola</name>
    <dbReference type="NCBI Taxonomy" id="1685415"/>
    <lineage>
        <taxon>Bacteria</taxon>
        <taxon>Pseudomonadati</taxon>
        <taxon>Pseudomonadota</taxon>
        <taxon>Gammaproteobacteria</taxon>
        <taxon>Lysobacterales</taxon>
        <taxon>Lysobacteraceae</taxon>
        <taxon>Stenotrophomonas</taxon>
    </lineage>
</organism>
<dbReference type="InterPro" id="IPR047729">
    <property type="entry name" value="Sce7726-like"/>
</dbReference>
<dbReference type="EMBL" id="JACGXS010000003">
    <property type="protein sequence ID" value="MBA8681980.1"/>
    <property type="molecule type" value="Genomic_DNA"/>
</dbReference>
<dbReference type="AlphaFoldDB" id="A0A7W3IHG1"/>
<gene>
    <name evidence="1" type="ORF">H4O11_09140</name>
</gene>